<dbReference type="RefSeq" id="WP_148456077.1">
    <property type="nucleotide sequence ID" value="NZ_VSDO01000005.1"/>
</dbReference>
<gene>
    <name evidence="1" type="ORF">FRY98_21830</name>
</gene>
<protein>
    <submittedName>
        <fullName evidence="1">DUF1963 domain-containing protein</fullName>
    </submittedName>
</protein>
<dbReference type="AlphaFoldDB" id="A0A5D0CKV4"/>
<dbReference type="EMBL" id="VSDO01000005">
    <property type="protein sequence ID" value="TYA10461.1"/>
    <property type="molecule type" value="Genomic_DNA"/>
</dbReference>
<accession>A0A5D0CKV4</accession>
<comment type="caution">
    <text evidence="1">The sequence shown here is derived from an EMBL/GenBank/DDBJ whole genome shotgun (WGS) entry which is preliminary data.</text>
</comment>
<proteinExistence type="predicted"/>
<dbReference type="Gene3D" id="2.30.320.10">
    <property type="entry name" value="YwqG-like"/>
    <property type="match status" value="1"/>
</dbReference>
<dbReference type="SUPFAM" id="SSF103032">
    <property type="entry name" value="Hypothetical protein YwqG"/>
    <property type="match status" value="1"/>
</dbReference>
<organism evidence="1 2">
    <name type="scientific">Paenibacillus faecis</name>
    <dbReference type="NCBI Taxonomy" id="862114"/>
    <lineage>
        <taxon>Bacteria</taxon>
        <taxon>Bacillati</taxon>
        <taxon>Bacillota</taxon>
        <taxon>Bacilli</taxon>
        <taxon>Bacillales</taxon>
        <taxon>Paenibacillaceae</taxon>
        <taxon>Paenibacillus</taxon>
    </lineage>
</organism>
<reference evidence="1 2" key="1">
    <citation type="submission" date="2019-08" db="EMBL/GenBank/DDBJ databases">
        <title>Genome sequencing of Paenibacillus faecis DSM 23593(T).</title>
        <authorList>
            <person name="Kook J.-K."/>
            <person name="Park S.-N."/>
            <person name="Lim Y.K."/>
        </authorList>
    </citation>
    <scope>NUCLEOTIDE SEQUENCE [LARGE SCALE GENOMIC DNA]</scope>
    <source>
        <strain evidence="1 2">DSM 23593</strain>
    </source>
</reference>
<dbReference type="Proteomes" id="UP000325218">
    <property type="component" value="Unassembled WGS sequence"/>
</dbReference>
<dbReference type="InterPro" id="IPR035948">
    <property type="entry name" value="YwqG-like_sf"/>
</dbReference>
<evidence type="ECO:0000313" key="1">
    <source>
        <dbReference type="EMBL" id="TYA10461.1"/>
    </source>
</evidence>
<name>A0A5D0CKV4_9BACL</name>
<sequence length="353" mass="39904">MTNVRNEALFVSLTEAEAGKILDEALEQLVSGDEEMCRELLSSLVCYGGYNISRALPKLMEHGMYYPAILFKDAGPEVRDRLLQQLESDVENLDFLLPALSWIGDAVVVTRFQEWREDPPSWAEELPVPPEQYTYAAGWELGQDGTRVDLIRTPAYAILRKKEPSAAVLDSGEPGKFLLQDRDDCPWCGGKLTALINLDTHHPSISGLSLRQERLHFKTCMRCGCYSTIFMKLDDRGVASWSEYNERPGYMPEIDLGDYGEEYLNSGPFLELETKPRSIFHAAVWGLTQTNSQIGGHPSWIQEAEYPACPCCGESMHFIAQLDWSELEEYGEGILYMFLCEKDKLTATLFQQS</sequence>
<dbReference type="Pfam" id="PF09234">
    <property type="entry name" value="DUF1963"/>
    <property type="match status" value="1"/>
</dbReference>
<evidence type="ECO:0000313" key="2">
    <source>
        <dbReference type="Proteomes" id="UP000325218"/>
    </source>
</evidence>
<dbReference type="OrthoDB" id="5351532at2"/>
<dbReference type="InterPro" id="IPR015315">
    <property type="entry name" value="DUF1963"/>
</dbReference>
<keyword evidence="2" id="KW-1185">Reference proteome</keyword>